<dbReference type="EMBL" id="JANEYF010004290">
    <property type="protein sequence ID" value="KAJ8931575.1"/>
    <property type="molecule type" value="Genomic_DNA"/>
</dbReference>
<comment type="caution">
    <text evidence="2">The sequence shown here is derived from an EMBL/GenBank/DDBJ whole genome shotgun (WGS) entry which is preliminary data.</text>
</comment>
<gene>
    <name evidence="2" type="ORF">NQ314_015487</name>
</gene>
<protein>
    <recommendedName>
        <fullName evidence="4">C2H2-type domain-containing protein</fullName>
    </recommendedName>
</protein>
<dbReference type="PANTHER" id="PTHR33480:SF1">
    <property type="entry name" value="TYR RECOMBINASE DOMAIN-CONTAINING PROTEIN"/>
    <property type="match status" value="1"/>
</dbReference>
<evidence type="ECO:0000256" key="1">
    <source>
        <dbReference type="SAM" id="MobiDB-lite"/>
    </source>
</evidence>
<evidence type="ECO:0000313" key="3">
    <source>
        <dbReference type="Proteomes" id="UP001162156"/>
    </source>
</evidence>
<dbReference type="Proteomes" id="UP001162156">
    <property type="component" value="Unassembled WGS sequence"/>
</dbReference>
<name>A0AAV8WZA3_9CUCU</name>
<sequence>YNTEQRLYGGQLIVRRRHLQKEHRTEEHYVPCAKCKGFFSKLNLRNHFRKCTERKLQGCRRSLALGRRLRSSLHENACDLLRDKVFPILREDDTIRDIRYDELLIRYANDLCTKFASRRHCYSLIRNEQKLKEVDNTALLMKQGLSTSVNVYVKEAQINKRRKKQIVLPSRQDISKLMVYLYSNQEKYYNLVKNKSFEKRKWVQLVEFTMLCIQAFNRRRPGETERILIEDFERRETISENTNPEMYNALSEEEKKMTQRYCRFQLRGKLVKNVAVLLNNEIEQSIELILHYRDKAGVPKNNQYVRICSCHFFGEKDNYRELFKHNDGKMFEKHHLTPEKAKKRRRLSFSETECRPSTSTEEHISDQPMPTDFHYNENLHQNKSYW</sequence>
<evidence type="ECO:0008006" key="4">
    <source>
        <dbReference type="Google" id="ProtNLM"/>
    </source>
</evidence>
<evidence type="ECO:0000313" key="2">
    <source>
        <dbReference type="EMBL" id="KAJ8931575.1"/>
    </source>
</evidence>
<keyword evidence="3" id="KW-1185">Reference proteome</keyword>
<reference evidence="2" key="1">
    <citation type="journal article" date="2023" name="Insect Mol. Biol.">
        <title>Genome sequencing provides insights into the evolution of gene families encoding plant cell wall-degrading enzymes in longhorned beetles.</title>
        <authorList>
            <person name="Shin N.R."/>
            <person name="Okamura Y."/>
            <person name="Kirsch R."/>
            <person name="Pauchet Y."/>
        </authorList>
    </citation>
    <scope>NUCLEOTIDE SEQUENCE</scope>
    <source>
        <strain evidence="2">RBIC_L_NR</strain>
    </source>
</reference>
<feature type="non-terminal residue" evidence="2">
    <location>
        <position position="1"/>
    </location>
</feature>
<accession>A0AAV8WZA3</accession>
<feature type="compositionally biased region" description="Polar residues" evidence="1">
    <location>
        <begin position="349"/>
        <end position="359"/>
    </location>
</feature>
<organism evidence="2 3">
    <name type="scientific">Rhamnusium bicolor</name>
    <dbReference type="NCBI Taxonomy" id="1586634"/>
    <lineage>
        <taxon>Eukaryota</taxon>
        <taxon>Metazoa</taxon>
        <taxon>Ecdysozoa</taxon>
        <taxon>Arthropoda</taxon>
        <taxon>Hexapoda</taxon>
        <taxon>Insecta</taxon>
        <taxon>Pterygota</taxon>
        <taxon>Neoptera</taxon>
        <taxon>Endopterygota</taxon>
        <taxon>Coleoptera</taxon>
        <taxon>Polyphaga</taxon>
        <taxon>Cucujiformia</taxon>
        <taxon>Chrysomeloidea</taxon>
        <taxon>Cerambycidae</taxon>
        <taxon>Lepturinae</taxon>
        <taxon>Rhagiini</taxon>
        <taxon>Rhamnusium</taxon>
    </lineage>
</organism>
<proteinExistence type="predicted"/>
<dbReference type="AlphaFoldDB" id="A0AAV8WZA3"/>
<dbReference type="PANTHER" id="PTHR33480">
    <property type="entry name" value="SET DOMAIN-CONTAINING PROTEIN-RELATED"/>
    <property type="match status" value="1"/>
</dbReference>
<feature type="region of interest" description="Disordered" evidence="1">
    <location>
        <begin position="341"/>
        <end position="376"/>
    </location>
</feature>